<evidence type="ECO:0000256" key="6">
    <source>
        <dbReference type="SAM" id="Phobius"/>
    </source>
</evidence>
<dbReference type="InterPro" id="IPR029787">
    <property type="entry name" value="Nucleotide_cyclase"/>
</dbReference>
<evidence type="ECO:0000256" key="2">
    <source>
        <dbReference type="ARBA" id="ARBA00004665"/>
    </source>
</evidence>
<evidence type="ECO:0000256" key="1">
    <source>
        <dbReference type="ARBA" id="ARBA00001946"/>
    </source>
</evidence>
<dbReference type="PROSITE" id="PS50887">
    <property type="entry name" value="GGDEF"/>
    <property type="match status" value="1"/>
</dbReference>
<dbReference type="GO" id="GO:0005886">
    <property type="term" value="C:plasma membrane"/>
    <property type="evidence" value="ECO:0007669"/>
    <property type="project" value="TreeGrafter"/>
</dbReference>
<keyword evidence="4" id="KW-0547">Nucleotide-binding</keyword>
<proteinExistence type="predicted"/>
<dbReference type="GO" id="GO:0043709">
    <property type="term" value="P:cell adhesion involved in single-species biofilm formation"/>
    <property type="evidence" value="ECO:0007669"/>
    <property type="project" value="TreeGrafter"/>
</dbReference>
<dbReference type="PANTHER" id="PTHR45138">
    <property type="entry name" value="REGULATORY COMPONENTS OF SENSORY TRANSDUCTION SYSTEM"/>
    <property type="match status" value="1"/>
</dbReference>
<feature type="domain" description="GGDEF" evidence="7">
    <location>
        <begin position="105"/>
        <end position="200"/>
    </location>
</feature>
<evidence type="ECO:0000259" key="7">
    <source>
        <dbReference type="PROSITE" id="PS50887"/>
    </source>
</evidence>
<protein>
    <recommendedName>
        <fullName evidence="3">diguanylate cyclase</fullName>
        <ecNumber evidence="3">2.7.7.65</ecNumber>
    </recommendedName>
</protein>
<dbReference type="EC" id="2.7.7.65" evidence="3"/>
<keyword evidence="6" id="KW-0472">Membrane</keyword>
<evidence type="ECO:0000313" key="8">
    <source>
        <dbReference type="EMBL" id="EGK37998.1"/>
    </source>
</evidence>
<dbReference type="InterPro" id="IPR000160">
    <property type="entry name" value="GGDEF_dom"/>
</dbReference>
<dbReference type="PATRIC" id="fig|766147.3.peg.1748"/>
<dbReference type="Pfam" id="PF17158">
    <property type="entry name" value="MASE4"/>
    <property type="match status" value="1"/>
</dbReference>
<evidence type="ECO:0000256" key="5">
    <source>
        <dbReference type="ARBA" id="ARBA00034247"/>
    </source>
</evidence>
<reference evidence="8 9" key="1">
    <citation type="submission" date="2011-04" db="EMBL/GenBank/DDBJ databases">
        <authorList>
            <person name="Rasko D."/>
            <person name="Redman J."/>
            <person name="Daugherty S.C."/>
            <person name="Tallon L."/>
            <person name="Sadzewicz L."/>
            <person name="Jones K."/>
            <person name="Santana-Cruz I."/>
            <person name="Liu X."/>
        </authorList>
    </citation>
    <scope>NUCLEOTIDE SEQUENCE [LARGE SCALE GENOMIC DNA]</scope>
    <source>
        <strain evidence="8 9">K-227</strain>
    </source>
</reference>
<feature type="transmembrane region" description="Helical" evidence="6">
    <location>
        <begin position="15"/>
        <end position="35"/>
    </location>
</feature>
<accession>F5NUH6</accession>
<feature type="transmembrane region" description="Helical" evidence="6">
    <location>
        <begin position="47"/>
        <end position="65"/>
    </location>
</feature>
<organism evidence="8 9">
    <name type="scientific">Shigella flexneri K-227</name>
    <dbReference type="NCBI Taxonomy" id="766147"/>
    <lineage>
        <taxon>Bacteria</taxon>
        <taxon>Pseudomonadati</taxon>
        <taxon>Pseudomonadota</taxon>
        <taxon>Gammaproteobacteria</taxon>
        <taxon>Enterobacterales</taxon>
        <taxon>Enterobacteriaceae</taxon>
        <taxon>Shigella</taxon>
    </lineage>
</organism>
<gene>
    <name evidence="8" type="ORF">SFK227_1776</name>
</gene>
<dbReference type="AlphaFoldDB" id="F5NUH6"/>
<dbReference type="Pfam" id="PF00990">
    <property type="entry name" value="GGDEF"/>
    <property type="match status" value="1"/>
</dbReference>
<dbReference type="SMART" id="SM00267">
    <property type="entry name" value="GGDEF"/>
    <property type="match status" value="1"/>
</dbReference>
<dbReference type="GO" id="GO:0052621">
    <property type="term" value="F:diguanylate cyclase activity"/>
    <property type="evidence" value="ECO:0007669"/>
    <property type="project" value="UniProtKB-EC"/>
</dbReference>
<dbReference type="GO" id="GO:0005525">
    <property type="term" value="F:GTP binding"/>
    <property type="evidence" value="ECO:0007669"/>
    <property type="project" value="UniProtKB-KW"/>
</dbReference>
<dbReference type="Gene3D" id="3.30.70.270">
    <property type="match status" value="1"/>
</dbReference>
<name>F5NUH6_SHIFL</name>
<dbReference type="InterPro" id="IPR033424">
    <property type="entry name" value="MASE4"/>
</dbReference>
<dbReference type="GO" id="GO:1902201">
    <property type="term" value="P:negative regulation of bacterial-type flagellum-dependent cell motility"/>
    <property type="evidence" value="ECO:0007669"/>
    <property type="project" value="TreeGrafter"/>
</dbReference>
<dbReference type="InterPro" id="IPR043128">
    <property type="entry name" value="Rev_trsase/Diguanyl_cyclase"/>
</dbReference>
<sequence>MYVVDYCPVNYTATWGINYTKILVCLWAFLLFFIIMRTRLASELCPLIALLCLASLCCNLLLLTLDEYNYTIWYISRGIEVSSKLFVVSFLIYNIFQELQLSSKLAVHDVLTNIYNRRYFFNSVESLLSRPVVKDFCVMLVDIIQQSIRPDDILARLEGEVFGLLFTELNSAQAKIIAERMRKNVELLTASVTDMMFLNK</sequence>
<comment type="caution">
    <text evidence="8">The sequence shown here is derived from an EMBL/GenBank/DDBJ whole genome shotgun (WGS) entry which is preliminary data.</text>
</comment>
<keyword evidence="6" id="KW-1133">Transmembrane helix</keyword>
<dbReference type="EMBL" id="AFGY01000021">
    <property type="protein sequence ID" value="EGK37998.1"/>
    <property type="molecule type" value="Genomic_DNA"/>
</dbReference>
<keyword evidence="4" id="KW-0342">GTP-binding</keyword>
<dbReference type="InterPro" id="IPR050469">
    <property type="entry name" value="Diguanylate_Cyclase"/>
</dbReference>
<dbReference type="Proteomes" id="UP000004520">
    <property type="component" value="Unassembled WGS sequence"/>
</dbReference>
<keyword evidence="6" id="KW-0812">Transmembrane</keyword>
<comment type="pathway">
    <text evidence="2">Purine metabolism; 3',5'-cyclic di-GMP biosynthesis.</text>
</comment>
<evidence type="ECO:0000256" key="3">
    <source>
        <dbReference type="ARBA" id="ARBA00012528"/>
    </source>
</evidence>
<feature type="transmembrane region" description="Helical" evidence="6">
    <location>
        <begin position="71"/>
        <end position="96"/>
    </location>
</feature>
<dbReference type="SUPFAM" id="SSF55073">
    <property type="entry name" value="Nucleotide cyclase"/>
    <property type="match status" value="1"/>
</dbReference>
<comment type="catalytic activity">
    <reaction evidence="5">
        <text>2 GTP = 3',3'-c-di-GMP + 2 diphosphate</text>
        <dbReference type="Rhea" id="RHEA:24898"/>
        <dbReference type="ChEBI" id="CHEBI:33019"/>
        <dbReference type="ChEBI" id="CHEBI:37565"/>
        <dbReference type="ChEBI" id="CHEBI:58805"/>
        <dbReference type="EC" id="2.7.7.65"/>
    </reaction>
</comment>
<evidence type="ECO:0000256" key="4">
    <source>
        <dbReference type="ARBA" id="ARBA00023134"/>
    </source>
</evidence>
<evidence type="ECO:0000313" key="9">
    <source>
        <dbReference type="Proteomes" id="UP000004520"/>
    </source>
</evidence>
<comment type="cofactor">
    <cofactor evidence="1">
        <name>Mg(2+)</name>
        <dbReference type="ChEBI" id="CHEBI:18420"/>
    </cofactor>
</comment>
<dbReference type="PANTHER" id="PTHR45138:SF9">
    <property type="entry name" value="DIGUANYLATE CYCLASE DGCM-RELATED"/>
    <property type="match status" value="1"/>
</dbReference>